<dbReference type="VEuPathDB" id="FungiDB:MELLADRAFT_104961"/>
<reference evidence="3" key="1">
    <citation type="journal article" date="2011" name="Proc. Natl. Acad. Sci. U.S.A.">
        <title>Obligate biotrophy features unraveled by the genomic analysis of rust fungi.</title>
        <authorList>
            <person name="Duplessis S."/>
            <person name="Cuomo C.A."/>
            <person name="Lin Y.-C."/>
            <person name="Aerts A."/>
            <person name="Tisserant E."/>
            <person name="Veneault-Fourrey C."/>
            <person name="Joly D.L."/>
            <person name="Hacquard S."/>
            <person name="Amselem J."/>
            <person name="Cantarel B.L."/>
            <person name="Chiu R."/>
            <person name="Coutinho P.M."/>
            <person name="Feau N."/>
            <person name="Field M."/>
            <person name="Frey P."/>
            <person name="Gelhaye E."/>
            <person name="Goldberg J."/>
            <person name="Grabherr M.G."/>
            <person name="Kodira C.D."/>
            <person name="Kohler A."/>
            <person name="Kuees U."/>
            <person name="Lindquist E.A."/>
            <person name="Lucas S.M."/>
            <person name="Mago R."/>
            <person name="Mauceli E."/>
            <person name="Morin E."/>
            <person name="Murat C."/>
            <person name="Pangilinan J.L."/>
            <person name="Park R."/>
            <person name="Pearson M."/>
            <person name="Quesneville H."/>
            <person name="Rouhier N."/>
            <person name="Sakthikumar S."/>
            <person name="Salamov A.A."/>
            <person name="Schmutz J."/>
            <person name="Selles B."/>
            <person name="Shapiro H."/>
            <person name="Tanguay P."/>
            <person name="Tuskan G.A."/>
            <person name="Henrissat B."/>
            <person name="Van de Peer Y."/>
            <person name="Rouze P."/>
            <person name="Ellis J.G."/>
            <person name="Dodds P.N."/>
            <person name="Schein J.E."/>
            <person name="Zhong S."/>
            <person name="Hamelin R.C."/>
            <person name="Grigoriev I.V."/>
            <person name="Szabo L.J."/>
            <person name="Martin F."/>
        </authorList>
    </citation>
    <scope>NUCLEOTIDE SEQUENCE [LARGE SCALE GENOMIC DNA]</scope>
    <source>
        <strain evidence="3">98AG31 / pathotype 3-4-7</strain>
    </source>
</reference>
<accession>F4RGM6</accession>
<keyword evidence="3" id="KW-1185">Reference proteome</keyword>
<evidence type="ECO:0000313" key="3">
    <source>
        <dbReference type="Proteomes" id="UP000001072"/>
    </source>
</evidence>
<name>F4RGM6_MELLP</name>
<dbReference type="InParanoid" id="F4RGM6"/>
<proteinExistence type="predicted"/>
<organism evidence="3">
    <name type="scientific">Melampsora larici-populina (strain 98AG31 / pathotype 3-4-7)</name>
    <name type="common">Poplar leaf rust fungus</name>
    <dbReference type="NCBI Taxonomy" id="747676"/>
    <lineage>
        <taxon>Eukaryota</taxon>
        <taxon>Fungi</taxon>
        <taxon>Dikarya</taxon>
        <taxon>Basidiomycota</taxon>
        <taxon>Pucciniomycotina</taxon>
        <taxon>Pucciniomycetes</taxon>
        <taxon>Pucciniales</taxon>
        <taxon>Melampsoraceae</taxon>
        <taxon>Melampsora</taxon>
    </lineage>
</organism>
<dbReference type="HOGENOM" id="CLU_1835581_0_0_1"/>
<evidence type="ECO:0000313" key="2">
    <source>
        <dbReference type="EMBL" id="EGG08621.1"/>
    </source>
</evidence>
<feature type="compositionally biased region" description="Polar residues" evidence="1">
    <location>
        <begin position="58"/>
        <end position="69"/>
    </location>
</feature>
<feature type="compositionally biased region" description="Basic residues" evidence="1">
    <location>
        <begin position="25"/>
        <end position="34"/>
    </location>
</feature>
<gene>
    <name evidence="2" type="ORF">MELLADRAFT_104961</name>
</gene>
<protein>
    <submittedName>
        <fullName evidence="2">Uncharacterized protein</fullName>
    </submittedName>
</protein>
<dbReference type="RefSeq" id="XP_007408207.1">
    <property type="nucleotide sequence ID" value="XM_007408145.1"/>
</dbReference>
<dbReference type="GeneID" id="18922453"/>
<dbReference type="AlphaFoldDB" id="F4RGM6"/>
<dbReference type="KEGG" id="mlr:MELLADRAFT_104961"/>
<feature type="region of interest" description="Disordered" evidence="1">
    <location>
        <begin position="1"/>
        <end position="110"/>
    </location>
</feature>
<feature type="compositionally biased region" description="Basic and acidic residues" evidence="1">
    <location>
        <begin position="70"/>
        <end position="79"/>
    </location>
</feature>
<dbReference type="Proteomes" id="UP000001072">
    <property type="component" value="Unassembled WGS sequence"/>
</dbReference>
<sequence length="140" mass="15302">MSTPNLPENLPPRANTPALADSNKPRTRKGKKNKNLTTVLEGEGEGSDSKEGEENGNTDHLNVNSTGGTRDNDHGREDNNEGNQSNETRDSIGEEDRAGRIGNITGIGPDVENMAEPVQIEHGHAKWLYNIKEALDRDMM</sequence>
<evidence type="ECO:0000256" key="1">
    <source>
        <dbReference type="SAM" id="MobiDB-lite"/>
    </source>
</evidence>
<dbReference type="EMBL" id="GL883100">
    <property type="protein sequence ID" value="EGG08621.1"/>
    <property type="molecule type" value="Genomic_DNA"/>
</dbReference>
<feature type="compositionally biased region" description="Basic and acidic residues" evidence="1">
    <location>
        <begin position="87"/>
        <end position="99"/>
    </location>
</feature>